<name>S4NXE8_9NEOP</name>
<dbReference type="Gene3D" id="2.20.25.240">
    <property type="match status" value="1"/>
</dbReference>
<dbReference type="EMBL" id="GAIX01009064">
    <property type="protein sequence ID" value="JAA83496.1"/>
    <property type="molecule type" value="Transcribed_RNA"/>
</dbReference>
<evidence type="ECO:0000313" key="1">
    <source>
        <dbReference type="EMBL" id="JAA83496.1"/>
    </source>
</evidence>
<evidence type="ECO:0008006" key="2">
    <source>
        <dbReference type="Google" id="ProtNLM"/>
    </source>
</evidence>
<feature type="non-terminal residue" evidence="1">
    <location>
        <position position="73"/>
    </location>
</feature>
<reference evidence="1" key="1">
    <citation type="journal article" date="2013" name="BMC Genomics">
        <title>Unscrambling butterfly oogenesis.</title>
        <authorList>
            <person name="Carter J.M."/>
            <person name="Baker S.C."/>
            <person name="Pink R."/>
            <person name="Carter D.R."/>
            <person name="Collins A."/>
            <person name="Tomlin J."/>
            <person name="Gibbs M."/>
            <person name="Breuker C.J."/>
        </authorList>
    </citation>
    <scope>NUCLEOTIDE SEQUENCE</scope>
    <source>
        <tissue evidence="1">Ovary</tissue>
    </source>
</reference>
<organism evidence="1">
    <name type="scientific">Pararge aegeria</name>
    <name type="common">speckled wood butterfly</name>
    <dbReference type="NCBI Taxonomy" id="116150"/>
    <lineage>
        <taxon>Eukaryota</taxon>
        <taxon>Metazoa</taxon>
        <taxon>Ecdysozoa</taxon>
        <taxon>Arthropoda</taxon>
        <taxon>Hexapoda</taxon>
        <taxon>Insecta</taxon>
        <taxon>Pterygota</taxon>
        <taxon>Neoptera</taxon>
        <taxon>Endopterygota</taxon>
        <taxon>Lepidoptera</taxon>
        <taxon>Glossata</taxon>
        <taxon>Ditrysia</taxon>
        <taxon>Papilionoidea</taxon>
        <taxon>Nymphalidae</taxon>
        <taxon>Satyrinae</taxon>
        <taxon>Satyrini</taxon>
        <taxon>Parargina</taxon>
        <taxon>Pararge</taxon>
    </lineage>
</organism>
<dbReference type="AlphaFoldDB" id="S4NXE8"/>
<proteinExistence type="predicted"/>
<protein>
    <recommendedName>
        <fullName evidence="2">Modifier of mdg4</fullName>
    </recommendedName>
</protein>
<sequence>MEFLPTIGGVLIPMFRKYSFSFYNGKRNLRCSRKLRGKCPAKLTVDSEGYIIKGCFEHCHTPPAFHRTSEGLF</sequence>
<reference evidence="1" key="2">
    <citation type="submission" date="2013-05" db="EMBL/GenBank/DDBJ databases">
        <authorList>
            <person name="Carter J.-M."/>
            <person name="Baker S.C."/>
            <person name="Pink R."/>
            <person name="Carter D.R.F."/>
            <person name="Collins A."/>
            <person name="Tomlin J."/>
            <person name="Gibbs M."/>
            <person name="Breuker C.J."/>
        </authorList>
    </citation>
    <scope>NUCLEOTIDE SEQUENCE</scope>
    <source>
        <tissue evidence="1">Ovary</tissue>
    </source>
</reference>
<accession>S4NXE8</accession>